<dbReference type="EMBL" id="BAABRI010000012">
    <property type="protein sequence ID" value="GAA5483157.1"/>
    <property type="molecule type" value="Genomic_DNA"/>
</dbReference>
<keyword evidence="2" id="KW-1185">Reference proteome</keyword>
<name>A0ABP9UR39_9BACT</name>
<proteinExistence type="predicted"/>
<sequence length="258" mass="29181">MTHPISIFLLAWTAVTAGAGAMGLNRMVAEKQEALLESRRDRLPALSDPFGAPEAARIVLEPENVPYRNVATWRGNVVATVFWVGEQPSENNPVANVASAWDPNWMQNFGGYDDPARRSGYLPAGFTPQQNPFYVALPYNDIDPDGFHRPEASEVIPWFWRDYRGEGVSVCRGRWLAIHREGRVCYAQWEDVGPFQTDHWQYVFGGEPPRDNLNGGAGIDLSPAVRDFLKLRSGDRVQWRFVENKDVPAGPWRSWEPR</sequence>
<organism evidence="1 2">
    <name type="scientific">Haloferula sargassicola</name>
    <dbReference type="NCBI Taxonomy" id="490096"/>
    <lineage>
        <taxon>Bacteria</taxon>
        <taxon>Pseudomonadati</taxon>
        <taxon>Verrucomicrobiota</taxon>
        <taxon>Verrucomicrobiia</taxon>
        <taxon>Verrucomicrobiales</taxon>
        <taxon>Verrucomicrobiaceae</taxon>
        <taxon>Haloferula</taxon>
    </lineage>
</organism>
<dbReference type="Proteomes" id="UP001476282">
    <property type="component" value="Unassembled WGS sequence"/>
</dbReference>
<evidence type="ECO:0000313" key="1">
    <source>
        <dbReference type="EMBL" id="GAA5483157.1"/>
    </source>
</evidence>
<dbReference type="RefSeq" id="WP_353567277.1">
    <property type="nucleotide sequence ID" value="NZ_BAABRI010000012.1"/>
</dbReference>
<protein>
    <recommendedName>
        <fullName evidence="3">DUF1559 domain-containing protein</fullName>
    </recommendedName>
</protein>
<evidence type="ECO:0008006" key="3">
    <source>
        <dbReference type="Google" id="ProtNLM"/>
    </source>
</evidence>
<evidence type="ECO:0000313" key="2">
    <source>
        <dbReference type="Proteomes" id="UP001476282"/>
    </source>
</evidence>
<reference evidence="1 2" key="1">
    <citation type="submission" date="2024-02" db="EMBL/GenBank/DDBJ databases">
        <title>Haloferula sargassicola NBRC 104335.</title>
        <authorList>
            <person name="Ichikawa N."/>
            <person name="Katano-Makiyama Y."/>
            <person name="Hidaka K."/>
        </authorList>
    </citation>
    <scope>NUCLEOTIDE SEQUENCE [LARGE SCALE GENOMIC DNA]</scope>
    <source>
        <strain evidence="1 2">NBRC 104335</strain>
    </source>
</reference>
<accession>A0ABP9UR39</accession>
<comment type="caution">
    <text evidence="1">The sequence shown here is derived from an EMBL/GenBank/DDBJ whole genome shotgun (WGS) entry which is preliminary data.</text>
</comment>
<gene>
    <name evidence="1" type="ORF">Hsar01_02386</name>
</gene>